<dbReference type="PANTHER" id="PTHR10656">
    <property type="entry name" value="CELL FATE DETERMINING PROTEIN MAB21-RELATED"/>
    <property type="match status" value="1"/>
</dbReference>
<dbReference type="Gene3D" id="3.30.460.90">
    <property type="match status" value="1"/>
</dbReference>
<evidence type="ECO:0000256" key="7">
    <source>
        <dbReference type="ARBA" id="ARBA00023136"/>
    </source>
</evidence>
<organism evidence="11 12">
    <name type="scientific">Scyliorhinus torazame</name>
    <name type="common">Cloudy catshark</name>
    <name type="synonym">Catulus torazame</name>
    <dbReference type="NCBI Taxonomy" id="75743"/>
    <lineage>
        <taxon>Eukaryota</taxon>
        <taxon>Metazoa</taxon>
        <taxon>Chordata</taxon>
        <taxon>Craniata</taxon>
        <taxon>Vertebrata</taxon>
        <taxon>Chondrichthyes</taxon>
        <taxon>Elasmobranchii</taxon>
        <taxon>Galeomorphii</taxon>
        <taxon>Galeoidea</taxon>
        <taxon>Carcharhiniformes</taxon>
        <taxon>Scyliorhinidae</taxon>
        <taxon>Scyliorhinus</taxon>
    </lineage>
</organism>
<keyword evidence="12" id="KW-1185">Reference proteome</keyword>
<feature type="chain" id="PRO_5019479236" evidence="8">
    <location>
        <begin position="21"/>
        <end position="482"/>
    </location>
</feature>
<keyword evidence="7" id="KW-0472">Membrane</keyword>
<dbReference type="Proteomes" id="UP000288216">
    <property type="component" value="Unassembled WGS sequence"/>
</dbReference>
<evidence type="ECO:0000259" key="9">
    <source>
        <dbReference type="Pfam" id="PF03281"/>
    </source>
</evidence>
<feature type="domain" description="Mab-21-like HhH/H2TH-like" evidence="10">
    <location>
        <begin position="338"/>
        <end position="424"/>
    </location>
</feature>
<name>A0A401QA30_SCYTO</name>
<dbReference type="Pfam" id="PF03281">
    <property type="entry name" value="Mab-21"/>
    <property type="match status" value="1"/>
</dbReference>
<comment type="similarity">
    <text evidence="2">Belongs to the ITPRIP family.</text>
</comment>
<evidence type="ECO:0000256" key="4">
    <source>
        <dbReference type="ARBA" id="ARBA00022692"/>
    </source>
</evidence>
<dbReference type="OrthoDB" id="8745755at2759"/>
<dbReference type="InterPro" id="IPR046903">
    <property type="entry name" value="Mab-21-like_nuc_Trfase"/>
</dbReference>
<evidence type="ECO:0000256" key="2">
    <source>
        <dbReference type="ARBA" id="ARBA00005554"/>
    </source>
</evidence>
<dbReference type="PRINTS" id="PR02107">
    <property type="entry name" value="INOS145TPRIP"/>
</dbReference>
<reference evidence="11 12" key="1">
    <citation type="journal article" date="2018" name="Nat. Ecol. Evol.">
        <title>Shark genomes provide insights into elasmobranch evolution and the origin of vertebrates.</title>
        <authorList>
            <person name="Hara Y"/>
            <person name="Yamaguchi K"/>
            <person name="Onimaru K"/>
            <person name="Kadota M"/>
            <person name="Koyanagi M"/>
            <person name="Keeley SD"/>
            <person name="Tatsumi K"/>
            <person name="Tanaka K"/>
            <person name="Motone F"/>
            <person name="Kageyama Y"/>
            <person name="Nozu R"/>
            <person name="Adachi N"/>
            <person name="Nishimura O"/>
            <person name="Nakagawa R"/>
            <person name="Tanegashima C"/>
            <person name="Kiyatake I"/>
            <person name="Matsumoto R"/>
            <person name="Murakumo K"/>
            <person name="Nishida K"/>
            <person name="Terakita A"/>
            <person name="Kuratani S"/>
            <person name="Sato K"/>
            <person name="Hyodo S Kuraku.S."/>
        </authorList>
    </citation>
    <scope>NUCLEOTIDE SEQUENCE [LARGE SCALE GENOMIC DNA]</scope>
</reference>
<proteinExistence type="inferred from homology"/>
<dbReference type="SMART" id="SM01265">
    <property type="entry name" value="Mab-21"/>
    <property type="match status" value="1"/>
</dbReference>
<evidence type="ECO:0000313" key="12">
    <source>
        <dbReference type="Proteomes" id="UP000288216"/>
    </source>
</evidence>
<accession>A0A401QA30</accession>
<evidence type="ECO:0000256" key="8">
    <source>
        <dbReference type="SAM" id="SignalP"/>
    </source>
</evidence>
<dbReference type="InterPro" id="IPR026250">
    <property type="entry name" value="ITPRIP-like"/>
</dbReference>
<dbReference type="Gene3D" id="1.10.1410.40">
    <property type="match status" value="1"/>
</dbReference>
<sequence>MSARCVNVSVCLLLTSLCLAFLCVQQLKSELDRSSDTEPDSFPLFKLSVVFLLCYFLIKCWSPAPPARLCSSPPKLAASGHSSPDRKIVLEAYYEQKLKLSPHVLGHSKAHVTKIVSELVKVGKTEHEDCTLTFRGDFVQIGSAYEQHKINSPDCFDLLVPIKVPQVLKLEPTFDIVKELPFHLGGTAICRLNPCSKSEWSKYRKDFNDSFCIHVQKKCALSSTQVLRWFYSKMHRCLNVIKYQCEDRCSVTLSVVNEQLILKLLPKSDYVCCHIAMSVRLIPALHVGDSVFLVAQPWSGSAAVFRPLKPEAFWYIYLSKHEQKFLNWLKVQTPNHPCHLKCLQILKALRDVGSREFDQQFSVQWNAILCSYNMKTALFHLLLKGPLEAWDEKFLMERLEDLVSFWRERLQKQELMHFFLGNKNVPDFLTVPRKIKEVLPVNLLAGFDAALLDLVSFQLLKTWNRVHLIMKLNNHKHLPRNC</sequence>
<evidence type="ECO:0000256" key="3">
    <source>
        <dbReference type="ARBA" id="ARBA00008307"/>
    </source>
</evidence>
<dbReference type="STRING" id="75743.A0A401QA30"/>
<keyword evidence="4" id="KW-0812">Transmembrane</keyword>
<dbReference type="OMA" id="CTDIRIT"/>
<evidence type="ECO:0000259" key="10">
    <source>
        <dbReference type="Pfam" id="PF20266"/>
    </source>
</evidence>
<gene>
    <name evidence="11" type="ORF">scyTo_0021565</name>
</gene>
<dbReference type="Pfam" id="PF20266">
    <property type="entry name" value="Mab-21_C"/>
    <property type="match status" value="1"/>
</dbReference>
<feature type="signal peptide" evidence="8">
    <location>
        <begin position="1"/>
        <end position="20"/>
    </location>
</feature>
<keyword evidence="5 8" id="KW-0732">Signal</keyword>
<dbReference type="InterPro" id="IPR024810">
    <property type="entry name" value="MAB21L/cGLR"/>
</dbReference>
<protein>
    <submittedName>
        <fullName evidence="11">Uncharacterized protein</fullName>
    </submittedName>
</protein>
<feature type="domain" description="Mab-21-like nucleotidyltransferase" evidence="9">
    <location>
        <begin position="145"/>
        <end position="321"/>
    </location>
</feature>
<dbReference type="InterPro" id="IPR046906">
    <property type="entry name" value="Mab-21_HhH/H2TH-like"/>
</dbReference>
<evidence type="ECO:0000256" key="1">
    <source>
        <dbReference type="ARBA" id="ARBA00004479"/>
    </source>
</evidence>
<keyword evidence="6" id="KW-1133">Transmembrane helix</keyword>
<comment type="caution">
    <text evidence="11">The sequence shown here is derived from an EMBL/GenBank/DDBJ whole genome shotgun (WGS) entry which is preliminary data.</text>
</comment>
<dbReference type="EMBL" id="BFAA01019358">
    <property type="protein sequence ID" value="GCB82244.1"/>
    <property type="molecule type" value="Genomic_DNA"/>
</dbReference>
<dbReference type="PANTHER" id="PTHR10656:SF9">
    <property type="entry name" value="INOSITOL 1,4,5-TRISPHOSPHATE RECEPTOR-INTERACTING PROTEIN-LIKE 2"/>
    <property type="match status" value="1"/>
</dbReference>
<dbReference type="AlphaFoldDB" id="A0A401QA30"/>
<comment type="similarity">
    <text evidence="3">Belongs to the mab-21 family.</text>
</comment>
<evidence type="ECO:0000256" key="6">
    <source>
        <dbReference type="ARBA" id="ARBA00022989"/>
    </source>
</evidence>
<evidence type="ECO:0000313" key="11">
    <source>
        <dbReference type="EMBL" id="GCB82244.1"/>
    </source>
</evidence>
<evidence type="ECO:0000256" key="5">
    <source>
        <dbReference type="ARBA" id="ARBA00022729"/>
    </source>
</evidence>
<comment type="subcellular location">
    <subcellularLocation>
        <location evidence="1">Membrane</location>
        <topology evidence="1">Single-pass type I membrane protein</topology>
    </subcellularLocation>
</comment>
<dbReference type="GO" id="GO:0016020">
    <property type="term" value="C:membrane"/>
    <property type="evidence" value="ECO:0007669"/>
    <property type="project" value="UniProtKB-SubCell"/>
</dbReference>